<comment type="subcellular location">
    <subcellularLocation>
        <location evidence="4">Cytoplasm</location>
    </subcellularLocation>
    <subcellularLocation>
        <location evidence="4">Nucleus</location>
    </subcellularLocation>
</comment>
<organism evidence="6 7">
    <name type="scientific">Cordylochernes scorpioides</name>
    <dbReference type="NCBI Taxonomy" id="51811"/>
    <lineage>
        <taxon>Eukaryota</taxon>
        <taxon>Metazoa</taxon>
        <taxon>Ecdysozoa</taxon>
        <taxon>Arthropoda</taxon>
        <taxon>Chelicerata</taxon>
        <taxon>Arachnida</taxon>
        <taxon>Pseudoscorpiones</taxon>
        <taxon>Cheliferoidea</taxon>
        <taxon>Chernetidae</taxon>
        <taxon>Cordylochernes</taxon>
    </lineage>
</organism>
<dbReference type="EMBL" id="CP092883">
    <property type="protein sequence ID" value="UYV81911.1"/>
    <property type="molecule type" value="Genomic_DNA"/>
</dbReference>
<dbReference type="NCBIfam" id="TIGR01694">
    <property type="entry name" value="MTAP"/>
    <property type="match status" value="1"/>
</dbReference>
<keyword evidence="3 4" id="KW-0660">Purine salvage</keyword>
<feature type="site" description="Important for substrate specificity" evidence="4">
    <location>
        <position position="227"/>
    </location>
</feature>
<feature type="binding site" evidence="4">
    <location>
        <position position="12"/>
    </location>
    <ligand>
        <name>phosphate</name>
        <dbReference type="ChEBI" id="CHEBI:43474"/>
    </ligand>
</feature>
<proteinExistence type="inferred from homology"/>
<dbReference type="Proteomes" id="UP001235939">
    <property type="component" value="Chromosome 21"/>
</dbReference>
<keyword evidence="4" id="KW-0539">Nucleus</keyword>
<accession>A0ABY6LL21</accession>
<keyword evidence="4" id="KW-0963">Cytoplasm</keyword>
<comment type="subunit">
    <text evidence="4">Homotrimer.</text>
</comment>
<comment type="pathway">
    <text evidence="4">Amino-acid biosynthesis; L-methionine biosynthesis via salvage pathway; S-methyl-5-thio-alpha-D-ribose 1-phosphate from S-methyl-5'-thioadenosine (phosphorylase route): step 1/1.</text>
</comment>
<keyword evidence="7" id="KW-1185">Reference proteome</keyword>
<feature type="binding site" evidence="4">
    <location>
        <position position="190"/>
    </location>
    <ligand>
        <name>substrate</name>
    </ligand>
</feature>
<feature type="site" description="Important for substrate specificity" evidence="4">
    <location>
        <position position="172"/>
    </location>
</feature>
<evidence type="ECO:0000256" key="1">
    <source>
        <dbReference type="ARBA" id="ARBA00022676"/>
    </source>
</evidence>
<dbReference type="HAMAP" id="MF_01963">
    <property type="entry name" value="MTAP"/>
    <property type="match status" value="1"/>
</dbReference>
<dbReference type="EC" id="2.4.2.28" evidence="4"/>
<dbReference type="CDD" id="cd09010">
    <property type="entry name" value="MTAP_SsMTAPII_like_MTIP"/>
    <property type="match status" value="1"/>
</dbReference>
<dbReference type="Gene3D" id="3.40.50.1580">
    <property type="entry name" value="Nucleoside phosphorylase domain"/>
    <property type="match status" value="1"/>
</dbReference>
<sequence length="274" mass="30363">MSAVKIGIIGGTGLDNPSLLYNRQEKYVDTPFGKPSDALIEGTIFDVECVLLARHGRNHTISPTNINYRANIWALQKAGCTHIIATSACGSLKEEIKPGHIAFPDQFIDRTVHRMSTFYDGKPGSLIGVCHLPMHTPFCMDTREILLEAAKHLGYTYHTTGTVVTIEGPRFSTRAESELYRSWNADLVGMTLVPEVVLAKEIGICYASIALATDYDCWHQSEAKVCVDDVMKIMKENSHKALEIIKHSILKIAEKDWAETIKTLKDEVAASVMV</sequence>
<keyword evidence="2 4" id="KW-0808">Transferase</keyword>
<dbReference type="PANTHER" id="PTHR42679">
    <property type="entry name" value="S-METHYL-5'-THIOADENOSINE PHOSPHORYLASE"/>
    <property type="match status" value="1"/>
</dbReference>
<keyword evidence="1 4" id="KW-0328">Glycosyltransferase</keyword>
<feature type="domain" description="Nucleoside phosphorylase" evidence="5">
    <location>
        <begin position="5"/>
        <end position="249"/>
    </location>
</feature>
<evidence type="ECO:0000256" key="4">
    <source>
        <dbReference type="HAMAP-Rule" id="MF_03155"/>
    </source>
</evidence>
<dbReference type="PROSITE" id="PS01240">
    <property type="entry name" value="PNP_MTAP_2"/>
    <property type="match status" value="1"/>
</dbReference>
<name>A0ABY6LL21_9ARAC</name>
<feature type="binding site" evidence="4">
    <location>
        <begin position="87"/>
        <end position="88"/>
    </location>
    <ligand>
        <name>phosphate</name>
        <dbReference type="ChEBI" id="CHEBI:43474"/>
    </ligand>
</feature>
<feature type="binding site" evidence="4">
    <location>
        <position position="191"/>
    </location>
    <ligand>
        <name>phosphate</name>
        <dbReference type="ChEBI" id="CHEBI:43474"/>
    </ligand>
</feature>
<feature type="binding site" evidence="4">
    <location>
        <begin position="214"/>
        <end position="216"/>
    </location>
    <ligand>
        <name>substrate</name>
    </ligand>
</feature>
<gene>
    <name evidence="6" type="ORF">LAZ67_21000115</name>
</gene>
<protein>
    <recommendedName>
        <fullName evidence="4">S-methyl-5'-thioadenosine phosphorylase</fullName>
        <ecNumber evidence="4">2.4.2.28</ecNumber>
    </recommendedName>
    <alternativeName>
        <fullName evidence="4">5'-methylthioadenosine phosphorylase</fullName>
        <shortName evidence="4">MTA phosphorylase</shortName>
        <shortName evidence="4">MTAP</shortName>
        <shortName evidence="4">MTAPase</shortName>
    </alternativeName>
</protein>
<comment type="similarity">
    <text evidence="4">Belongs to the PNP/MTAP phosphorylase family. MTAP subfamily.</text>
</comment>
<dbReference type="PANTHER" id="PTHR42679:SF2">
    <property type="entry name" value="S-METHYL-5'-THIOADENOSINE PHOSPHORYLASE"/>
    <property type="match status" value="1"/>
</dbReference>
<dbReference type="InterPro" id="IPR018099">
    <property type="entry name" value="Purine_phosphorylase-2_CS"/>
</dbReference>
<comment type="function">
    <text evidence="4">Catalyzes the reversible phosphorylation of S-methyl-5'-thioadenosine (MTA) to adenine and 5-methylthioribose-1-phosphate. Involved in the breakdown of MTA, a major by-product of polyamine biosynthesis. Responsible for the first step in the methionine salvage pathway after MTA has been generated from S-adenosylmethionine. Has broad substrate specificity with 6-aminopurine nucleosides as preferred substrates.</text>
</comment>
<evidence type="ECO:0000313" key="6">
    <source>
        <dbReference type="EMBL" id="UYV81911.1"/>
    </source>
</evidence>
<dbReference type="InterPro" id="IPR000845">
    <property type="entry name" value="Nucleoside_phosphorylase_d"/>
</dbReference>
<dbReference type="InterPro" id="IPR035994">
    <property type="entry name" value="Nucleoside_phosphorylase_sf"/>
</dbReference>
<dbReference type="SUPFAM" id="SSF53167">
    <property type="entry name" value="Purine and uridine phosphorylases"/>
    <property type="match status" value="1"/>
</dbReference>
<dbReference type="InterPro" id="IPR010044">
    <property type="entry name" value="MTAP"/>
</dbReference>
<evidence type="ECO:0000259" key="5">
    <source>
        <dbReference type="Pfam" id="PF01048"/>
    </source>
</evidence>
<evidence type="ECO:0000313" key="7">
    <source>
        <dbReference type="Proteomes" id="UP001235939"/>
    </source>
</evidence>
<feature type="binding site" evidence="4">
    <location>
        <begin position="54"/>
        <end position="55"/>
    </location>
    <ligand>
        <name>phosphate</name>
        <dbReference type="ChEBI" id="CHEBI:43474"/>
    </ligand>
</feature>
<comment type="catalytic activity">
    <reaction evidence="4">
        <text>S-methyl-5'-thioadenosine + phosphate = 5-(methylsulfanyl)-alpha-D-ribose 1-phosphate + adenine</text>
        <dbReference type="Rhea" id="RHEA:11852"/>
        <dbReference type="ChEBI" id="CHEBI:16708"/>
        <dbReference type="ChEBI" id="CHEBI:17509"/>
        <dbReference type="ChEBI" id="CHEBI:43474"/>
        <dbReference type="ChEBI" id="CHEBI:58533"/>
        <dbReference type="EC" id="2.4.2.28"/>
    </reaction>
</comment>
<dbReference type="Pfam" id="PF01048">
    <property type="entry name" value="PNP_UDP_1"/>
    <property type="match status" value="1"/>
</dbReference>
<reference evidence="6 7" key="1">
    <citation type="submission" date="2022-01" db="EMBL/GenBank/DDBJ databases">
        <title>A chromosomal length assembly of Cordylochernes scorpioides.</title>
        <authorList>
            <person name="Zeh D."/>
            <person name="Zeh J."/>
        </authorList>
    </citation>
    <scope>NUCLEOTIDE SEQUENCE [LARGE SCALE GENOMIC DNA]</scope>
    <source>
        <strain evidence="6">IN4F17</strain>
        <tissue evidence="6">Whole Body</tissue>
    </source>
</reference>
<evidence type="ECO:0000256" key="3">
    <source>
        <dbReference type="ARBA" id="ARBA00022726"/>
    </source>
</evidence>
<evidence type="ECO:0000256" key="2">
    <source>
        <dbReference type="ARBA" id="ARBA00022679"/>
    </source>
</evidence>